<dbReference type="RefSeq" id="WP_002819249.1">
    <property type="nucleotide sequence ID" value="NZ_CP038451.1"/>
</dbReference>
<reference evidence="1" key="3">
    <citation type="submission" date="2019-10" db="EMBL/GenBank/DDBJ databases">
        <title>Malate fermentation in French cider.</title>
        <authorList>
            <person name="Cousin F.J."/>
            <person name="Medina Fernandez S."/>
            <person name="Misery B."/>
            <person name="Laplace J.-M."/>
            <person name="Cretenet M."/>
        </authorList>
    </citation>
    <scope>NUCLEOTIDE SEQUENCE</scope>
    <source>
        <strain evidence="1">UCMA15129</strain>
    </source>
</reference>
<organism evidence="2 4">
    <name type="scientific">Oenococcus oeni</name>
    <name type="common">Leuconostoc oenos</name>
    <dbReference type="NCBI Taxonomy" id="1247"/>
    <lineage>
        <taxon>Bacteria</taxon>
        <taxon>Bacillati</taxon>
        <taxon>Bacillota</taxon>
        <taxon>Bacilli</taxon>
        <taxon>Lactobacillales</taxon>
        <taxon>Lactobacillaceae</taxon>
        <taxon>Oenococcus</taxon>
    </lineage>
</organism>
<dbReference type="Proteomes" id="UP000181728">
    <property type="component" value="Unassembled WGS sequence"/>
</dbReference>
<protein>
    <submittedName>
        <fullName evidence="2">Uncharacterized protein</fullName>
    </submittedName>
</protein>
<evidence type="ECO:0000313" key="3">
    <source>
        <dbReference type="EMBL" id="VDB98625.1"/>
    </source>
</evidence>
<reference evidence="2 4" key="1">
    <citation type="journal article" date="2016" name="BMC Genomics">
        <title>Consensus pan-genome assembly of the specialised wine bacterium Oenococcus oeni.</title>
        <authorList>
            <person name="Sternes P.R."/>
            <person name="Borneman A.R."/>
        </authorList>
    </citation>
    <scope>NUCLEOTIDE SEQUENCE [LARGE SCALE GENOMIC DNA]</scope>
    <source>
        <strain evidence="2 4">AWRIB661</strain>
    </source>
</reference>
<dbReference type="EMBL" id="MLOK01000046">
    <property type="protein sequence ID" value="OIM20967.1"/>
    <property type="molecule type" value="Genomic_DNA"/>
</dbReference>
<proteinExistence type="predicted"/>
<gene>
    <name evidence="2" type="ORF">ATX59_06630</name>
    <name evidence="1" type="ORF">GA838_06000</name>
    <name evidence="3" type="ORF">OENI_1361</name>
</gene>
<evidence type="ECO:0000313" key="1">
    <source>
        <dbReference type="EMBL" id="MDV7715309.1"/>
    </source>
</evidence>
<dbReference type="Proteomes" id="UP000294726">
    <property type="component" value="Chromosome"/>
</dbReference>
<accession>A0A483C007</accession>
<dbReference type="Proteomes" id="UP001281024">
    <property type="component" value="Unassembled WGS sequence"/>
</dbReference>
<dbReference type="AlphaFoldDB" id="A0A483C007"/>
<evidence type="ECO:0000313" key="4">
    <source>
        <dbReference type="Proteomes" id="UP000181728"/>
    </source>
</evidence>
<sequence>MTVLTELAGQLIDLQNEAGISRQILTYQEVDKFNREHGLKQLADEVKAMWEEMSDKDRENNSITIVPDFLQRKSKALELLDQGLSYRTVSYILKVNSSKVFRWNLEHKQVISEEKGVLN</sequence>
<dbReference type="GeneID" id="75065552"/>
<dbReference type="EMBL" id="LR031358">
    <property type="protein sequence ID" value="VDB98625.1"/>
    <property type="molecule type" value="Genomic_DNA"/>
</dbReference>
<dbReference type="EMBL" id="WERV01000004">
    <property type="protein sequence ID" value="MDV7715309.1"/>
    <property type="molecule type" value="Genomic_DNA"/>
</dbReference>
<name>A0A483C007_OENOE</name>
<reference evidence="3 5" key="2">
    <citation type="submission" date="2018-08" db="EMBL/GenBank/DDBJ databases">
        <authorList>
            <person name="Lorentzen P. G. S. M."/>
        </authorList>
    </citation>
    <scope>NUCLEOTIDE SEQUENCE [LARGE SCALE GENOMIC DNA]</scope>
    <source>
        <strain evidence="3 5">CRBO_1381</strain>
    </source>
</reference>
<evidence type="ECO:0000313" key="2">
    <source>
        <dbReference type="EMBL" id="OIM20967.1"/>
    </source>
</evidence>
<evidence type="ECO:0000313" key="5">
    <source>
        <dbReference type="Proteomes" id="UP000294726"/>
    </source>
</evidence>